<dbReference type="AlphaFoldDB" id="A0A553HWK0"/>
<dbReference type="EMBL" id="VFLP01000037">
    <property type="protein sequence ID" value="TRX92338.1"/>
    <property type="molecule type" value="Genomic_DNA"/>
</dbReference>
<sequence length="232" mass="25845">MNRLCQTLMALTLVVPALAVPGLMPAALQQQPMDMASGLSERFHRRPHKSSVTVPQTVMMNPSPMSTDEVTTMTFSPTELLKRKSGEKPDTIPCTPGDRFCHASLGYVLFCNDDRKWVTYTQCSQGTICHRLDMICVPENKPPTFSALCHHSQHVDNGGSHECKEGDRRCSTTFNRVDRCNSSREWVTYHDCHQSELCDGNLLECLPLTNSYANDVQSHGNVTHNGIDSSSM</sequence>
<evidence type="ECO:0000313" key="3">
    <source>
        <dbReference type="EMBL" id="TRX92338.1"/>
    </source>
</evidence>
<keyword evidence="4" id="KW-1185">Reference proteome</keyword>
<feature type="region of interest" description="Disordered" evidence="1">
    <location>
        <begin position="41"/>
        <end position="70"/>
    </location>
</feature>
<dbReference type="Proteomes" id="UP000319160">
    <property type="component" value="Unassembled WGS sequence"/>
</dbReference>
<organism evidence="3 4">
    <name type="scientific">Xylaria flabelliformis</name>
    <dbReference type="NCBI Taxonomy" id="2512241"/>
    <lineage>
        <taxon>Eukaryota</taxon>
        <taxon>Fungi</taxon>
        <taxon>Dikarya</taxon>
        <taxon>Ascomycota</taxon>
        <taxon>Pezizomycotina</taxon>
        <taxon>Sordariomycetes</taxon>
        <taxon>Xylariomycetidae</taxon>
        <taxon>Xylariales</taxon>
        <taxon>Xylariaceae</taxon>
        <taxon>Xylaria</taxon>
    </lineage>
</organism>
<protein>
    <recommendedName>
        <fullName evidence="5">Carbohydrate-binding module family 19 domain-containing protein</fullName>
    </recommendedName>
</protein>
<accession>A0A553HWK0</accession>
<gene>
    <name evidence="3" type="ORF">FHL15_006724</name>
</gene>
<feature type="signal peptide" evidence="2">
    <location>
        <begin position="1"/>
        <end position="19"/>
    </location>
</feature>
<evidence type="ECO:0000313" key="4">
    <source>
        <dbReference type="Proteomes" id="UP000319160"/>
    </source>
</evidence>
<feature type="chain" id="PRO_5021776565" description="Carbohydrate-binding module family 19 domain-containing protein" evidence="2">
    <location>
        <begin position="20"/>
        <end position="232"/>
    </location>
</feature>
<keyword evidence="2" id="KW-0732">Signal</keyword>
<reference evidence="4" key="1">
    <citation type="submission" date="2019-06" db="EMBL/GenBank/DDBJ databases">
        <title>Draft genome sequence of the griseofulvin-producing fungus Xylaria cubensis strain G536.</title>
        <authorList>
            <person name="Mead M.E."/>
            <person name="Raja H.A."/>
            <person name="Steenwyk J.L."/>
            <person name="Knowles S.L."/>
            <person name="Oberlies N.H."/>
            <person name="Rokas A."/>
        </authorList>
    </citation>
    <scope>NUCLEOTIDE SEQUENCE [LARGE SCALE GENOMIC DNA]</scope>
    <source>
        <strain evidence="4">G536</strain>
    </source>
</reference>
<feature type="compositionally biased region" description="Polar residues" evidence="1">
    <location>
        <begin position="50"/>
        <end position="70"/>
    </location>
</feature>
<evidence type="ECO:0000256" key="2">
    <source>
        <dbReference type="SAM" id="SignalP"/>
    </source>
</evidence>
<name>A0A553HWK0_9PEZI</name>
<proteinExistence type="predicted"/>
<dbReference type="OrthoDB" id="4776069at2759"/>
<comment type="caution">
    <text evidence="3">The sequence shown here is derived from an EMBL/GenBank/DDBJ whole genome shotgun (WGS) entry which is preliminary data.</text>
</comment>
<evidence type="ECO:0000256" key="1">
    <source>
        <dbReference type="SAM" id="MobiDB-lite"/>
    </source>
</evidence>
<evidence type="ECO:0008006" key="5">
    <source>
        <dbReference type="Google" id="ProtNLM"/>
    </source>
</evidence>